<evidence type="ECO:0000313" key="3">
    <source>
        <dbReference type="Proteomes" id="UP000242188"/>
    </source>
</evidence>
<comment type="caution">
    <text evidence="2">The sequence shown here is derived from an EMBL/GenBank/DDBJ whole genome shotgun (WGS) entry which is preliminary data.</text>
</comment>
<feature type="chain" id="PRO_5012510210" evidence="1">
    <location>
        <begin position="19"/>
        <end position="228"/>
    </location>
</feature>
<organism evidence="2 3">
    <name type="scientific">Mizuhopecten yessoensis</name>
    <name type="common">Japanese scallop</name>
    <name type="synonym">Patinopecten yessoensis</name>
    <dbReference type="NCBI Taxonomy" id="6573"/>
    <lineage>
        <taxon>Eukaryota</taxon>
        <taxon>Metazoa</taxon>
        <taxon>Spiralia</taxon>
        <taxon>Lophotrochozoa</taxon>
        <taxon>Mollusca</taxon>
        <taxon>Bivalvia</taxon>
        <taxon>Autobranchia</taxon>
        <taxon>Pteriomorphia</taxon>
        <taxon>Pectinida</taxon>
        <taxon>Pectinoidea</taxon>
        <taxon>Pectinidae</taxon>
        <taxon>Mizuhopecten</taxon>
    </lineage>
</organism>
<feature type="signal peptide" evidence="1">
    <location>
        <begin position="1"/>
        <end position="18"/>
    </location>
</feature>
<dbReference type="Proteomes" id="UP000242188">
    <property type="component" value="Unassembled WGS sequence"/>
</dbReference>
<dbReference type="EMBL" id="NEDP02001335">
    <property type="protein sequence ID" value="OWF53557.1"/>
    <property type="molecule type" value="Genomic_DNA"/>
</dbReference>
<keyword evidence="1" id="KW-0732">Signal</keyword>
<protein>
    <submittedName>
        <fullName evidence="2">Uncharacterized protein</fullName>
    </submittedName>
</protein>
<sequence length="228" mass="24713">MEVSKITVILALTALSLAAPNSLGTLNTEISVRQTTITECNSYAMLTERISDAMVDTISDIASRLYKPKRVLKAALVRVVEESCQVLATKAKQIKKDIRSECANNEINMAAMHVFGGLCTDKGGFTPLADDLLAGYKYVVSACIPSMHPILHGCPIEEIPEDIGVAEGHSEYRRIMLKHLKCVFTGIDDSDGMPLCGDTPSLKRMAVLFELLTYPGPGVAFTMANFGL</sequence>
<evidence type="ECO:0000256" key="1">
    <source>
        <dbReference type="SAM" id="SignalP"/>
    </source>
</evidence>
<accession>A0A210QXT6</accession>
<name>A0A210QXT6_MIZYE</name>
<reference evidence="2 3" key="1">
    <citation type="journal article" date="2017" name="Nat. Ecol. Evol.">
        <title>Scallop genome provides insights into evolution of bilaterian karyotype and development.</title>
        <authorList>
            <person name="Wang S."/>
            <person name="Zhang J."/>
            <person name="Jiao W."/>
            <person name="Li J."/>
            <person name="Xun X."/>
            <person name="Sun Y."/>
            <person name="Guo X."/>
            <person name="Huan P."/>
            <person name="Dong B."/>
            <person name="Zhang L."/>
            <person name="Hu X."/>
            <person name="Sun X."/>
            <person name="Wang J."/>
            <person name="Zhao C."/>
            <person name="Wang Y."/>
            <person name="Wang D."/>
            <person name="Huang X."/>
            <person name="Wang R."/>
            <person name="Lv J."/>
            <person name="Li Y."/>
            <person name="Zhang Z."/>
            <person name="Liu B."/>
            <person name="Lu W."/>
            <person name="Hui Y."/>
            <person name="Liang J."/>
            <person name="Zhou Z."/>
            <person name="Hou R."/>
            <person name="Li X."/>
            <person name="Liu Y."/>
            <person name="Li H."/>
            <person name="Ning X."/>
            <person name="Lin Y."/>
            <person name="Zhao L."/>
            <person name="Xing Q."/>
            <person name="Dou J."/>
            <person name="Li Y."/>
            <person name="Mao J."/>
            <person name="Guo H."/>
            <person name="Dou H."/>
            <person name="Li T."/>
            <person name="Mu C."/>
            <person name="Jiang W."/>
            <person name="Fu Q."/>
            <person name="Fu X."/>
            <person name="Miao Y."/>
            <person name="Liu J."/>
            <person name="Yu Q."/>
            <person name="Li R."/>
            <person name="Liao H."/>
            <person name="Li X."/>
            <person name="Kong Y."/>
            <person name="Jiang Z."/>
            <person name="Chourrout D."/>
            <person name="Li R."/>
            <person name="Bao Z."/>
        </authorList>
    </citation>
    <scope>NUCLEOTIDE SEQUENCE [LARGE SCALE GENOMIC DNA]</scope>
    <source>
        <strain evidence="2 3">PY_sf001</strain>
    </source>
</reference>
<evidence type="ECO:0000313" key="2">
    <source>
        <dbReference type="EMBL" id="OWF53557.1"/>
    </source>
</evidence>
<proteinExistence type="predicted"/>
<dbReference type="AlphaFoldDB" id="A0A210QXT6"/>
<keyword evidence="3" id="KW-1185">Reference proteome</keyword>
<gene>
    <name evidence="2" type="ORF">KP79_PYT13670</name>
</gene>